<comment type="caution">
    <text evidence="3">The sequence shown here is derived from an EMBL/GenBank/DDBJ whole genome shotgun (WGS) entry which is preliminary data.</text>
</comment>
<keyword evidence="4" id="KW-1185">Reference proteome</keyword>
<dbReference type="Pfam" id="PF26114">
    <property type="entry name" value="Ig_2_Mok13"/>
    <property type="match status" value="1"/>
</dbReference>
<dbReference type="GO" id="GO:0047657">
    <property type="term" value="F:alpha-1,3-glucan synthase activity"/>
    <property type="evidence" value="ECO:0007669"/>
    <property type="project" value="TreeGrafter"/>
</dbReference>
<dbReference type="InterPro" id="IPR058658">
    <property type="entry name" value="Mok11-13/Ags1-like_Ig_2"/>
</dbReference>
<dbReference type="Pfam" id="PF26122">
    <property type="entry name" value="CBM_Mok13"/>
    <property type="match status" value="1"/>
</dbReference>
<evidence type="ECO:0000313" key="3">
    <source>
        <dbReference type="EMBL" id="KAJ3831991.1"/>
    </source>
</evidence>
<name>A0AA38U4B9_9AGAR</name>
<feature type="domain" description="Mok11-13/Ags1-like CBM" evidence="2">
    <location>
        <begin position="168"/>
        <end position="292"/>
    </location>
</feature>
<dbReference type="EMBL" id="MU807128">
    <property type="protein sequence ID" value="KAJ3831991.1"/>
    <property type="molecule type" value="Genomic_DNA"/>
</dbReference>
<dbReference type="GO" id="GO:0009277">
    <property type="term" value="C:fungal-type cell wall"/>
    <property type="evidence" value="ECO:0007669"/>
    <property type="project" value="TreeGrafter"/>
</dbReference>
<dbReference type="PANTHER" id="PTHR47182:SF2">
    <property type="entry name" value="CELL WALL ALPHA-1,3-GLUCAN SYNTHASE AGS1"/>
    <property type="match status" value="1"/>
</dbReference>
<dbReference type="AlphaFoldDB" id="A0AA38U4B9"/>
<reference evidence="3" key="1">
    <citation type="submission" date="2022-08" db="EMBL/GenBank/DDBJ databases">
        <authorList>
            <consortium name="DOE Joint Genome Institute"/>
            <person name="Min B."/>
            <person name="Riley R."/>
            <person name="Sierra-Patev S."/>
            <person name="Naranjo-Ortiz M."/>
            <person name="Looney B."/>
            <person name="Konkel Z."/>
            <person name="Slot J.C."/>
            <person name="Sakamoto Y."/>
            <person name="Steenwyk J.L."/>
            <person name="Rokas A."/>
            <person name="Carro J."/>
            <person name="Camarero S."/>
            <person name="Ferreira P."/>
            <person name="Molpeceres G."/>
            <person name="Ruiz-Duenas F.J."/>
            <person name="Serrano A."/>
            <person name="Henrissat B."/>
            <person name="Drula E."/>
            <person name="Hughes K.W."/>
            <person name="Mata J.L."/>
            <person name="Ishikawa N.K."/>
            <person name="Vargas-Isla R."/>
            <person name="Ushijima S."/>
            <person name="Smith C.A."/>
            <person name="Ahrendt S."/>
            <person name="Andreopoulos W."/>
            <person name="He G."/>
            <person name="Labutti K."/>
            <person name="Lipzen A."/>
            <person name="Ng V."/>
            <person name="Sandor L."/>
            <person name="Barry K."/>
            <person name="Martinez A.T."/>
            <person name="Xiao Y."/>
            <person name="Gibbons J.G."/>
            <person name="Terashima K."/>
            <person name="Hibbett D.S."/>
            <person name="Grigoriev I.V."/>
        </authorList>
    </citation>
    <scope>NUCLEOTIDE SEQUENCE</scope>
    <source>
        <strain evidence="3">TFB9207</strain>
    </source>
</reference>
<evidence type="ECO:0000259" key="1">
    <source>
        <dbReference type="Pfam" id="PF26114"/>
    </source>
</evidence>
<evidence type="ECO:0000313" key="4">
    <source>
        <dbReference type="Proteomes" id="UP001163846"/>
    </source>
</evidence>
<dbReference type="PANTHER" id="PTHR47182">
    <property type="entry name" value="CELL WALL ALPHA-1,3-GLUCAN SYNTHASE AGS1-RELATED"/>
    <property type="match status" value="1"/>
</dbReference>
<dbReference type="InterPro" id="IPR058655">
    <property type="entry name" value="Mok11-14/Ags1-like"/>
</dbReference>
<organism evidence="3 4">
    <name type="scientific">Lentinula raphanica</name>
    <dbReference type="NCBI Taxonomy" id="153919"/>
    <lineage>
        <taxon>Eukaryota</taxon>
        <taxon>Fungi</taxon>
        <taxon>Dikarya</taxon>
        <taxon>Basidiomycota</taxon>
        <taxon>Agaricomycotina</taxon>
        <taxon>Agaricomycetes</taxon>
        <taxon>Agaricomycetidae</taxon>
        <taxon>Agaricales</taxon>
        <taxon>Marasmiineae</taxon>
        <taxon>Omphalotaceae</taxon>
        <taxon>Lentinula</taxon>
    </lineage>
</organism>
<gene>
    <name evidence="3" type="ORF">F5878DRAFT_591894</name>
</gene>
<dbReference type="GO" id="GO:0070600">
    <property type="term" value="P:fungal-type cell wall (1-&gt;3)-alpha-glucan biosynthetic process"/>
    <property type="evidence" value="ECO:0007669"/>
    <property type="project" value="TreeGrafter"/>
</dbReference>
<evidence type="ECO:0000259" key="2">
    <source>
        <dbReference type="Pfam" id="PF26122"/>
    </source>
</evidence>
<protein>
    <submittedName>
        <fullName evidence="3">Uncharacterized protein</fullName>
    </submittedName>
</protein>
<proteinExistence type="predicted"/>
<dbReference type="InterPro" id="IPR058659">
    <property type="entry name" value="Mok11-13/Ags1-like_CBM"/>
</dbReference>
<accession>A0AA38U4B9</accession>
<dbReference type="Proteomes" id="UP001163846">
    <property type="component" value="Unassembled WGS sequence"/>
</dbReference>
<sequence>MSGILQTICTWNAPLVGLPDGALENQVVNPASMGGVATGATDHLLLRIGLPNNGMIFPENDNSSALVVSANTSASNTFSYTYSAFGADSFRYSLDFGITWTNWTDWEDMTINTDDLWKKQNNGDVMGVENVKVFWDDVHLIVQYWPQSTLSSAVIAHADSGGHTGPARRLPGFLAREDFNAWCTRHSLNPPCCLTCFSPRGGSNTLWELKLMTTWPTFMQLSPFASSSSTTSSDFPLSTSYTFGDTDSDSTLDRLPPNSESPNYLDLSSPPYPYLCHLVLMNDSTMRWGLVPGG</sequence>
<feature type="domain" description="Mok11-13/Ags1-like second Ig-like beta-sandwich" evidence="1">
    <location>
        <begin position="52"/>
        <end position="160"/>
    </location>
</feature>